<dbReference type="Proteomes" id="UP000649617">
    <property type="component" value="Unassembled WGS sequence"/>
</dbReference>
<protein>
    <submittedName>
        <fullName evidence="2">Uncharacterized protein</fullName>
    </submittedName>
</protein>
<evidence type="ECO:0000256" key="1">
    <source>
        <dbReference type="SAM" id="Coils"/>
    </source>
</evidence>
<reference evidence="2" key="1">
    <citation type="submission" date="2021-02" db="EMBL/GenBank/DDBJ databases">
        <authorList>
            <person name="Dougan E. K."/>
            <person name="Rhodes N."/>
            <person name="Thang M."/>
            <person name="Chan C."/>
        </authorList>
    </citation>
    <scope>NUCLEOTIDE SEQUENCE</scope>
</reference>
<keyword evidence="1" id="KW-0175">Coiled coil</keyword>
<accession>A0A812KXT5</accession>
<proteinExistence type="predicted"/>
<gene>
    <name evidence="2" type="ORF">SPIL2461_LOCUS3962</name>
</gene>
<dbReference type="EMBL" id="CAJNIZ010005025">
    <property type="protein sequence ID" value="CAE7238132.1"/>
    <property type="molecule type" value="Genomic_DNA"/>
</dbReference>
<dbReference type="AlphaFoldDB" id="A0A812KXT5"/>
<comment type="caution">
    <text evidence="2">The sequence shown here is derived from an EMBL/GenBank/DDBJ whole genome shotgun (WGS) entry which is preliminary data.</text>
</comment>
<feature type="non-terminal residue" evidence="2">
    <location>
        <position position="1"/>
    </location>
</feature>
<evidence type="ECO:0000313" key="2">
    <source>
        <dbReference type="EMBL" id="CAE7238132.1"/>
    </source>
</evidence>
<organism evidence="2 3">
    <name type="scientific">Symbiodinium pilosum</name>
    <name type="common">Dinoflagellate</name>
    <dbReference type="NCBI Taxonomy" id="2952"/>
    <lineage>
        <taxon>Eukaryota</taxon>
        <taxon>Sar</taxon>
        <taxon>Alveolata</taxon>
        <taxon>Dinophyceae</taxon>
        <taxon>Suessiales</taxon>
        <taxon>Symbiodiniaceae</taxon>
        <taxon>Symbiodinium</taxon>
    </lineage>
</organism>
<feature type="coiled-coil region" evidence="1">
    <location>
        <begin position="14"/>
        <end position="51"/>
    </location>
</feature>
<sequence length="177" mass="20257">VPERLRASSVHLAWLAAEKEVQELEKQCEAQQELESRIKLMRNRLKAMRKGAAARVDAVSKMIEHRKAELLINNEKVRELEGRQNEPPPYPALTNAQPLGLALTEAVKEMRKRALSRKREESNPLSLKQPASWPSLYSIGDLWLAKAELEHALSWRLDSCPTDRAQPQRRIQSPELL</sequence>
<name>A0A812KXT5_SYMPI</name>
<feature type="non-terminal residue" evidence="2">
    <location>
        <position position="177"/>
    </location>
</feature>
<keyword evidence="3" id="KW-1185">Reference proteome</keyword>
<dbReference type="OrthoDB" id="445547at2759"/>
<evidence type="ECO:0000313" key="3">
    <source>
        <dbReference type="Proteomes" id="UP000649617"/>
    </source>
</evidence>